<organism>
    <name type="scientific">Culex quinquefasciatus</name>
    <name type="common">Southern house mosquito</name>
    <name type="synonym">Culex pungens</name>
    <dbReference type="NCBI Taxonomy" id="7176"/>
    <lineage>
        <taxon>Eukaryota</taxon>
        <taxon>Metazoa</taxon>
        <taxon>Ecdysozoa</taxon>
        <taxon>Arthropoda</taxon>
        <taxon>Hexapoda</taxon>
        <taxon>Insecta</taxon>
        <taxon>Pterygota</taxon>
        <taxon>Neoptera</taxon>
        <taxon>Endopterygota</taxon>
        <taxon>Diptera</taxon>
        <taxon>Nematocera</taxon>
        <taxon>Culicoidea</taxon>
        <taxon>Culicidae</taxon>
        <taxon>Culicinae</taxon>
        <taxon>Culicini</taxon>
        <taxon>Culex</taxon>
        <taxon>Culex</taxon>
    </lineage>
</organism>
<dbReference type="EnsemblMetazoa" id="CPIJ019071-RA">
    <property type="protein sequence ID" value="CPIJ019071-PA"/>
    <property type="gene ID" value="CPIJ019071"/>
</dbReference>
<dbReference type="STRING" id="7176.B0XHX4"/>
<keyword evidence="3" id="KW-1185">Reference proteome</keyword>
<evidence type="ECO:0000313" key="3">
    <source>
        <dbReference type="Proteomes" id="UP000002320"/>
    </source>
</evidence>
<dbReference type="VEuPathDB" id="VectorBase:CPIJ019071"/>
<proteinExistence type="predicted"/>
<dbReference type="InParanoid" id="B0XHX4"/>
<evidence type="ECO:0000313" key="2">
    <source>
        <dbReference type="EnsemblMetazoa" id="CPIJ019071-PA"/>
    </source>
</evidence>
<dbReference type="eggNOG" id="ENOG502T8C7">
    <property type="taxonomic scope" value="Eukaryota"/>
</dbReference>
<evidence type="ECO:0000313" key="1">
    <source>
        <dbReference type="EMBL" id="EDS28820.1"/>
    </source>
</evidence>
<dbReference type="HOGENOM" id="CLU_2294373_0_0_1"/>
<dbReference type="Proteomes" id="UP000002320">
    <property type="component" value="Unassembled WGS sequence"/>
</dbReference>
<dbReference type="EMBL" id="DS233224">
    <property type="protein sequence ID" value="EDS28820.1"/>
    <property type="molecule type" value="Genomic_DNA"/>
</dbReference>
<name>B0XHX4_CULQU</name>
<dbReference type="AlphaFoldDB" id="B0XHX4"/>
<gene>
    <name evidence="2" type="primary">6053094</name>
    <name evidence="1" type="ORF">CpipJ_CPIJ019071</name>
</gene>
<reference evidence="2" key="2">
    <citation type="submission" date="2021-02" db="UniProtKB">
        <authorList>
            <consortium name="EnsemblMetazoa"/>
        </authorList>
    </citation>
    <scope>IDENTIFICATION</scope>
    <source>
        <strain evidence="2">JHB</strain>
    </source>
</reference>
<sequence length="101" mass="11469">MDDQRSMESIGYIGGNIGYIGAGTMDYSYEHGTTHYQFWKPPGSYFTRRDAPPPYEEAIALAMAESSNTCTVSMVWVQSQTDPVAFFETGFTRYTFYRMGK</sequence>
<dbReference type="KEGG" id="cqu:CpipJ_CPIJ019071"/>
<accession>B0XHX4</accession>
<reference evidence="1" key="1">
    <citation type="submission" date="2007-03" db="EMBL/GenBank/DDBJ databases">
        <title>Annotation of Culex pipiens quinquefasciatus.</title>
        <authorList>
            <consortium name="The Broad Institute Genome Sequencing Platform"/>
            <person name="Atkinson P.W."/>
            <person name="Hemingway J."/>
            <person name="Christensen B.M."/>
            <person name="Higgs S."/>
            <person name="Kodira C."/>
            <person name="Hannick L."/>
            <person name="Megy K."/>
            <person name="O'Leary S."/>
            <person name="Pearson M."/>
            <person name="Haas B.J."/>
            <person name="Mauceli E."/>
            <person name="Wortman J.R."/>
            <person name="Lee N.H."/>
            <person name="Guigo R."/>
            <person name="Stanke M."/>
            <person name="Alvarado L."/>
            <person name="Amedeo P."/>
            <person name="Antoine C.H."/>
            <person name="Arensburger P."/>
            <person name="Bidwell S.L."/>
            <person name="Crawford M."/>
            <person name="Camaro F."/>
            <person name="Devon K."/>
            <person name="Engels R."/>
            <person name="Hammond M."/>
            <person name="Howarth C."/>
            <person name="Koehrsen M."/>
            <person name="Lawson D."/>
            <person name="Montgomery P."/>
            <person name="Nene V."/>
            <person name="Nusbaum C."/>
            <person name="Puiu D."/>
            <person name="Romero-Severson J."/>
            <person name="Severson D.W."/>
            <person name="Shumway M."/>
            <person name="Sisk P."/>
            <person name="Stolte C."/>
            <person name="Zeng Q."/>
            <person name="Eisenstadt E."/>
            <person name="Fraser-Liggett C."/>
            <person name="Strausberg R."/>
            <person name="Galagan J."/>
            <person name="Birren B."/>
            <person name="Collins F.H."/>
        </authorList>
    </citation>
    <scope>NUCLEOTIDE SEQUENCE [LARGE SCALE GENOMIC DNA]</scope>
    <source>
        <strain evidence="1">JHB</strain>
    </source>
</reference>
<protein>
    <submittedName>
        <fullName evidence="1 2">Uncharacterized protein</fullName>
    </submittedName>
</protein>